<organism evidence="7 8">
    <name type="scientific">Sporichthya brevicatena</name>
    <dbReference type="NCBI Taxonomy" id="171442"/>
    <lineage>
        <taxon>Bacteria</taxon>
        <taxon>Bacillati</taxon>
        <taxon>Actinomycetota</taxon>
        <taxon>Actinomycetes</taxon>
        <taxon>Sporichthyales</taxon>
        <taxon>Sporichthyaceae</taxon>
        <taxon>Sporichthya</taxon>
    </lineage>
</organism>
<gene>
    <name evidence="7" type="ORF">GCM10009547_24420</name>
</gene>
<evidence type="ECO:0000256" key="2">
    <source>
        <dbReference type="ARBA" id="ARBA00022475"/>
    </source>
</evidence>
<sequence length="440" mass="45736">MSFASDFRAVVQHRDFRKLYATRLAGQASDGMFQMALASYVFFSPERQADAGAAAAALATLLLPYTFIGPFAGVYLDRWRRRHVLVRANLMRASLVGVVAALAWTGVTGVALFATALVAISINRFFLTTLGASLPHVVDRDDLIMANSVSATSGTMASLAGGGLGLALHQSMAGGRGTDAALMLAAVAGYLCSALLACRIERDLLGPDGSVPTMSAGQALRTTAAGLAGGARHVWARPMARNCLAVLAAQRFCYGTGTIATLLLYRNYFNDPEHGVDAAMRGLGLVFGAAGAGFFVAATITPVITRRIGKPAWIVLALTAAAVFGFALVAPYEPPPLVLGAFLLGIAAQSVKLCVDTIVQESVEDAFRGRVFALADMLFNLAFVGAAAVASLVMPESGKSYALLSAVSIGYAVTAVLFLRTALRQPATASAPASAALQIP</sequence>
<feature type="transmembrane region" description="Helical" evidence="6">
    <location>
        <begin position="278"/>
        <end position="300"/>
    </location>
</feature>
<keyword evidence="5 6" id="KW-0472">Membrane</keyword>
<dbReference type="CDD" id="cd06173">
    <property type="entry name" value="MFS_MefA_like"/>
    <property type="match status" value="1"/>
</dbReference>
<dbReference type="EMBL" id="BAAAHE010000018">
    <property type="protein sequence ID" value="GAA0620885.1"/>
    <property type="molecule type" value="Genomic_DNA"/>
</dbReference>
<feature type="transmembrane region" description="Helical" evidence="6">
    <location>
        <begin position="20"/>
        <end position="43"/>
    </location>
</feature>
<evidence type="ECO:0000256" key="6">
    <source>
        <dbReference type="SAM" id="Phobius"/>
    </source>
</evidence>
<evidence type="ECO:0000256" key="1">
    <source>
        <dbReference type="ARBA" id="ARBA00004651"/>
    </source>
</evidence>
<reference evidence="7 8" key="1">
    <citation type="journal article" date="2019" name="Int. J. Syst. Evol. Microbiol.">
        <title>The Global Catalogue of Microorganisms (GCM) 10K type strain sequencing project: providing services to taxonomists for standard genome sequencing and annotation.</title>
        <authorList>
            <consortium name="The Broad Institute Genomics Platform"/>
            <consortium name="The Broad Institute Genome Sequencing Center for Infectious Disease"/>
            <person name="Wu L."/>
            <person name="Ma J."/>
        </authorList>
    </citation>
    <scope>NUCLEOTIDE SEQUENCE [LARGE SCALE GENOMIC DNA]</scope>
    <source>
        <strain evidence="7 8">JCM 10671</strain>
    </source>
</reference>
<dbReference type="InterPro" id="IPR036259">
    <property type="entry name" value="MFS_trans_sf"/>
</dbReference>
<dbReference type="Proteomes" id="UP001500957">
    <property type="component" value="Unassembled WGS sequence"/>
</dbReference>
<name>A0ABN1GVH2_9ACTN</name>
<comment type="subcellular location">
    <subcellularLocation>
        <location evidence="1">Cell membrane</location>
        <topology evidence="1">Multi-pass membrane protein</topology>
    </subcellularLocation>
</comment>
<accession>A0ABN1GVH2</accession>
<dbReference type="PANTHER" id="PTHR23513">
    <property type="entry name" value="INTEGRAL MEMBRANE EFFLUX PROTEIN-RELATED"/>
    <property type="match status" value="1"/>
</dbReference>
<dbReference type="SUPFAM" id="SSF103473">
    <property type="entry name" value="MFS general substrate transporter"/>
    <property type="match status" value="1"/>
</dbReference>
<proteinExistence type="predicted"/>
<keyword evidence="2" id="KW-1003">Cell membrane</keyword>
<dbReference type="Pfam" id="PF07690">
    <property type="entry name" value="MFS_1"/>
    <property type="match status" value="1"/>
</dbReference>
<evidence type="ECO:0000256" key="4">
    <source>
        <dbReference type="ARBA" id="ARBA00022989"/>
    </source>
</evidence>
<keyword evidence="3 6" id="KW-0812">Transmembrane</keyword>
<evidence type="ECO:0000313" key="8">
    <source>
        <dbReference type="Proteomes" id="UP001500957"/>
    </source>
</evidence>
<evidence type="ECO:0000256" key="3">
    <source>
        <dbReference type="ARBA" id="ARBA00022692"/>
    </source>
</evidence>
<keyword evidence="8" id="KW-1185">Reference proteome</keyword>
<protein>
    <submittedName>
        <fullName evidence="7">MFS transporter</fullName>
    </submittedName>
</protein>
<feature type="transmembrane region" description="Helical" evidence="6">
    <location>
        <begin position="400"/>
        <end position="419"/>
    </location>
</feature>
<keyword evidence="4 6" id="KW-1133">Transmembrane helix</keyword>
<feature type="transmembrane region" description="Helical" evidence="6">
    <location>
        <begin position="96"/>
        <end position="123"/>
    </location>
</feature>
<evidence type="ECO:0000313" key="7">
    <source>
        <dbReference type="EMBL" id="GAA0620885.1"/>
    </source>
</evidence>
<evidence type="ECO:0000256" key="5">
    <source>
        <dbReference type="ARBA" id="ARBA00023136"/>
    </source>
</evidence>
<comment type="caution">
    <text evidence="7">The sequence shown here is derived from an EMBL/GenBank/DDBJ whole genome shotgun (WGS) entry which is preliminary data.</text>
</comment>
<dbReference type="InterPro" id="IPR011701">
    <property type="entry name" value="MFS"/>
</dbReference>
<dbReference type="PANTHER" id="PTHR23513:SF17">
    <property type="entry name" value="MEMBRANE PROTEIN"/>
    <property type="match status" value="1"/>
</dbReference>
<dbReference type="RefSeq" id="WP_344605045.1">
    <property type="nucleotide sequence ID" value="NZ_BAAAHE010000018.1"/>
</dbReference>
<feature type="transmembrane region" description="Helical" evidence="6">
    <location>
        <begin position="180"/>
        <end position="197"/>
    </location>
</feature>
<feature type="transmembrane region" description="Helical" evidence="6">
    <location>
        <begin position="312"/>
        <end position="332"/>
    </location>
</feature>
<feature type="transmembrane region" description="Helical" evidence="6">
    <location>
        <begin position="55"/>
        <end position="76"/>
    </location>
</feature>
<feature type="transmembrane region" description="Helical" evidence="6">
    <location>
        <begin position="371"/>
        <end position="394"/>
    </location>
</feature>
<dbReference type="Gene3D" id="1.20.1250.20">
    <property type="entry name" value="MFS general substrate transporter like domains"/>
    <property type="match status" value="1"/>
</dbReference>